<evidence type="ECO:0000313" key="1">
    <source>
        <dbReference type="EnsemblMetazoa" id="AATE018696-PA.1"/>
    </source>
</evidence>
<proteinExistence type="predicted"/>
<sequence length="195" mass="20715">MNGIQSVQTNYYSSGAKCSGKVGGGRMWPRLDSICGARARESKGRPKKANARVPFEREIDRKLNGKALVAAAAATAAAVGCLSCAVLAANWDPAPARIQLRPVSITAGPSGSKQSRLKVGLPVAVSRQQGRGGRRARALLDNHERVTIGGVSCKILNMEIAGSRPSDTPIRRTTVFPPPSERMAEKPLCVCVWLV</sequence>
<accession>A0A182JIH1</accession>
<name>A0A182JIH1_ANOAO</name>
<organism evidence="1">
    <name type="scientific">Anopheles atroparvus</name>
    <name type="common">European mosquito</name>
    <dbReference type="NCBI Taxonomy" id="41427"/>
    <lineage>
        <taxon>Eukaryota</taxon>
        <taxon>Metazoa</taxon>
        <taxon>Ecdysozoa</taxon>
        <taxon>Arthropoda</taxon>
        <taxon>Hexapoda</taxon>
        <taxon>Insecta</taxon>
        <taxon>Pterygota</taxon>
        <taxon>Neoptera</taxon>
        <taxon>Endopterygota</taxon>
        <taxon>Diptera</taxon>
        <taxon>Nematocera</taxon>
        <taxon>Culicoidea</taxon>
        <taxon>Culicidae</taxon>
        <taxon>Anophelinae</taxon>
        <taxon>Anopheles</taxon>
    </lineage>
</organism>
<dbReference type="EnsemblMetazoa" id="AATE018696-RA">
    <property type="protein sequence ID" value="AATE018696-PA.1"/>
    <property type="gene ID" value="AATE018696"/>
</dbReference>
<dbReference type="AlphaFoldDB" id="A0A182JIH1"/>
<protein>
    <submittedName>
        <fullName evidence="1">Uncharacterized protein</fullName>
    </submittedName>
</protein>
<dbReference type="VEuPathDB" id="VectorBase:AATE018696"/>
<reference evidence="1" key="1">
    <citation type="submission" date="2022-08" db="UniProtKB">
        <authorList>
            <consortium name="EnsemblMetazoa"/>
        </authorList>
    </citation>
    <scope>IDENTIFICATION</scope>
    <source>
        <strain evidence="1">EBRO</strain>
    </source>
</reference>